<dbReference type="Pfam" id="PF13424">
    <property type="entry name" value="TPR_12"/>
    <property type="match status" value="3"/>
</dbReference>
<feature type="repeat" description="TPR" evidence="3">
    <location>
        <begin position="635"/>
        <end position="668"/>
    </location>
</feature>
<comment type="subunit">
    <text evidence="4">Oligomeric complex composed of two heavy chains and two light chains.</text>
</comment>
<dbReference type="PROSITE" id="PS51996">
    <property type="entry name" value="TR_MART"/>
    <property type="match status" value="1"/>
</dbReference>
<dbReference type="Proteomes" id="UP000663834">
    <property type="component" value="Unassembled WGS sequence"/>
</dbReference>
<dbReference type="Gene3D" id="1.25.40.10">
    <property type="entry name" value="Tetratricopeptide repeat domain"/>
    <property type="match status" value="2"/>
</dbReference>
<dbReference type="OrthoDB" id="1658288at2759"/>
<comment type="subcellular location">
    <subcellularLocation>
        <location evidence="4">Cytoplasm</location>
        <location evidence="4">Cytoskeleton</location>
    </subcellularLocation>
</comment>
<keyword evidence="1" id="KW-0677">Repeat</keyword>
<accession>A0A815NSE4</accession>
<keyword evidence="4" id="KW-0206">Cytoskeleton</keyword>
<dbReference type="PROSITE" id="PS50293">
    <property type="entry name" value="TPR_REGION"/>
    <property type="match status" value="3"/>
</dbReference>
<organism evidence="6 7">
    <name type="scientific">Rotaria magnacalcarata</name>
    <dbReference type="NCBI Taxonomy" id="392030"/>
    <lineage>
        <taxon>Eukaryota</taxon>
        <taxon>Metazoa</taxon>
        <taxon>Spiralia</taxon>
        <taxon>Gnathifera</taxon>
        <taxon>Rotifera</taxon>
        <taxon>Eurotatoria</taxon>
        <taxon>Bdelloidea</taxon>
        <taxon>Philodinida</taxon>
        <taxon>Philodinidae</taxon>
        <taxon>Rotaria</taxon>
    </lineage>
</organism>
<keyword evidence="4" id="KW-0493">Microtubule</keyword>
<dbReference type="SMART" id="SM00028">
    <property type="entry name" value="TPR"/>
    <property type="match status" value="6"/>
</dbReference>
<dbReference type="SUPFAM" id="SSF81901">
    <property type="entry name" value="HCP-like"/>
    <property type="match status" value="1"/>
</dbReference>
<dbReference type="AlphaFoldDB" id="A0A815NSE4"/>
<feature type="repeat" description="TPR" evidence="3">
    <location>
        <begin position="467"/>
        <end position="500"/>
    </location>
</feature>
<dbReference type="GO" id="GO:0005871">
    <property type="term" value="C:kinesin complex"/>
    <property type="evidence" value="ECO:0007669"/>
    <property type="project" value="UniProtKB-UniRule"/>
</dbReference>
<comment type="caution">
    <text evidence="6">The sequence shown here is derived from an EMBL/GenBank/DDBJ whole genome shotgun (WGS) entry which is preliminary data.</text>
</comment>
<dbReference type="PROSITE" id="PS50005">
    <property type="entry name" value="TPR"/>
    <property type="match status" value="6"/>
</dbReference>
<evidence type="ECO:0000256" key="4">
    <source>
        <dbReference type="RuleBase" id="RU367020"/>
    </source>
</evidence>
<name>A0A815NSE4_9BILA</name>
<gene>
    <name evidence="6" type="ORF">KQP761_LOCUS11493</name>
</gene>
<keyword evidence="2 3" id="KW-0802">TPR repeat</keyword>
<evidence type="ECO:0000313" key="6">
    <source>
        <dbReference type="EMBL" id="CAF1440638.1"/>
    </source>
</evidence>
<feature type="repeat" description="TPR" evidence="3">
    <location>
        <begin position="430"/>
        <end position="463"/>
    </location>
</feature>
<feature type="repeat" description="TPR" evidence="3">
    <location>
        <begin position="593"/>
        <end position="626"/>
    </location>
</feature>
<protein>
    <recommendedName>
        <fullName evidence="4">Kinesin light chain</fullName>
    </recommendedName>
</protein>
<dbReference type="InterPro" id="IPR019734">
    <property type="entry name" value="TPR_rpt"/>
</dbReference>
<dbReference type="EMBL" id="CAJNOW010005128">
    <property type="protein sequence ID" value="CAF1440638.1"/>
    <property type="molecule type" value="Genomic_DNA"/>
</dbReference>
<feature type="repeat" description="TPR" evidence="3">
    <location>
        <begin position="509"/>
        <end position="542"/>
    </location>
</feature>
<keyword evidence="4" id="KW-0505">Motor protein</keyword>
<feature type="repeat" description="TPR" evidence="3">
    <location>
        <begin position="551"/>
        <end position="584"/>
    </location>
</feature>
<dbReference type="GO" id="GO:0005874">
    <property type="term" value="C:microtubule"/>
    <property type="evidence" value="ECO:0007669"/>
    <property type="project" value="UniProtKB-UniRule"/>
</dbReference>
<comment type="function">
    <text evidence="4">Kinesin is a microtubule-associated force-producing protein that play a role in organelle transport.</text>
</comment>
<dbReference type="PANTHER" id="PTHR45641:SF19">
    <property type="entry name" value="NEPHROCYSTIN-3"/>
    <property type="match status" value="1"/>
</dbReference>
<keyword evidence="4" id="KW-0963">Cytoplasm</keyword>
<dbReference type="Gene3D" id="3.90.176.10">
    <property type="entry name" value="Toxin ADP-ribosyltransferase, Chain A, domain 1"/>
    <property type="match status" value="1"/>
</dbReference>
<dbReference type="Pfam" id="PF03496">
    <property type="entry name" value="ADPrib_exo_Tox"/>
    <property type="match status" value="1"/>
</dbReference>
<feature type="domain" description="ADP ribosyltransferase" evidence="5">
    <location>
        <begin position="217"/>
        <end position="398"/>
    </location>
</feature>
<proteinExistence type="inferred from homology"/>
<comment type="similarity">
    <text evidence="4">Belongs to the kinesin light chain family.</text>
</comment>
<dbReference type="PANTHER" id="PTHR45641">
    <property type="entry name" value="TETRATRICOPEPTIDE REPEAT PROTEIN (AFU_ORTHOLOGUE AFUA_6G03870)"/>
    <property type="match status" value="1"/>
</dbReference>
<dbReference type="Pfam" id="PF13176">
    <property type="entry name" value="TPR_7"/>
    <property type="match status" value="1"/>
</dbReference>
<evidence type="ECO:0000259" key="5">
    <source>
        <dbReference type="Pfam" id="PF03496"/>
    </source>
</evidence>
<dbReference type="InterPro" id="IPR011990">
    <property type="entry name" value="TPR-like_helical_dom_sf"/>
</dbReference>
<reference evidence="6" key="1">
    <citation type="submission" date="2021-02" db="EMBL/GenBank/DDBJ databases">
        <authorList>
            <person name="Nowell W R."/>
        </authorList>
    </citation>
    <scope>NUCLEOTIDE SEQUENCE</scope>
</reference>
<evidence type="ECO:0000256" key="1">
    <source>
        <dbReference type="ARBA" id="ARBA00022737"/>
    </source>
</evidence>
<dbReference type="GO" id="GO:0005576">
    <property type="term" value="C:extracellular region"/>
    <property type="evidence" value="ECO:0007669"/>
    <property type="project" value="InterPro"/>
</dbReference>
<dbReference type="InterPro" id="IPR003540">
    <property type="entry name" value="ADP-ribosyltransferase"/>
</dbReference>
<evidence type="ECO:0000313" key="7">
    <source>
        <dbReference type="Proteomes" id="UP000663834"/>
    </source>
</evidence>
<evidence type="ECO:0000256" key="2">
    <source>
        <dbReference type="ARBA" id="ARBA00022803"/>
    </source>
</evidence>
<evidence type="ECO:0000256" key="3">
    <source>
        <dbReference type="PROSITE-ProRule" id="PRU00339"/>
    </source>
</evidence>
<dbReference type="SUPFAM" id="SSF56399">
    <property type="entry name" value="ADP-ribosylation"/>
    <property type="match status" value="1"/>
</dbReference>
<sequence length="690" mass="79992">MGGEESREKASTSTVDTDGTIATSVVTARRPKHRKGEQYMVLWVDENIDSNNPDCKNTLAQLHIVINEVKQCTKWKECIEWLNKNREETFYVIVSGGLGQSLVPSIHSIPNLDSIYIFCGNQQRHEEWTRRWSKIKGVHTSINPICDALKLTIKHRNQDNVRVSIIGVNEGSSNENINQLDPTFMYSQLFKETLLELEYGEQIIKDFAKFLKKEEYYNNKKEKKMIKEFGNTYKRSNAIRWYTRECFMYKLLNEALRTLNGDLIIRMGFFLCDLHRQIERLYQNQVSQYCGKTFQLYRGQGLSTTDFNKLESNKGGLISSNNFLSTSKKRDISLHFANKSAVISDTVGIIFQILIDPTVSLTPFASIQELSDYEDEDEILFTTHSVFRIGEIRKIDNNLRLYEVDLKFTADEDKQLRKLTDRIRHESESPTGWCRLGKLLLKIGQFDKAEELYRVLLEQTTNDNDRVFIYHQLGLLSNEKGKYTEAASFYEMSLKLNQRNLPEDHPSLANTYNNLGQAYQNMDNYSKALEFYDKARRIKEKTLAPYNPDLAIFYGNIGQVYSKMCQYEKALEFYEKDLEITRIALPPNHPNLATSYNNMGQVYSNMGNYTKALEFHEKALRIRQISLPPQHPSLAISYNNIGSLYSKIGDYHQALSYLQKALAIWQNSFSSTHPLIETALRNINYVKNKM</sequence>
<dbReference type="PRINTS" id="PR00381">
    <property type="entry name" value="KINESINLIGHT"/>
</dbReference>